<accession>A0ABM4ALC3</accession>
<dbReference type="PROSITE" id="PS51257">
    <property type="entry name" value="PROKAR_LIPOPROTEIN"/>
    <property type="match status" value="1"/>
</dbReference>
<evidence type="ECO:0000256" key="2">
    <source>
        <dbReference type="ARBA" id="ARBA00010701"/>
    </source>
</evidence>
<dbReference type="SUPFAM" id="SSF53474">
    <property type="entry name" value="alpha/beta-Hydrolases"/>
    <property type="match status" value="1"/>
</dbReference>
<comment type="similarity">
    <text evidence="2 4">Belongs to the AB hydrolase superfamily. Lipase family.</text>
</comment>
<dbReference type="InterPro" id="IPR013818">
    <property type="entry name" value="Lipase"/>
</dbReference>
<evidence type="ECO:0000259" key="6">
    <source>
        <dbReference type="Pfam" id="PF00151"/>
    </source>
</evidence>
<organism evidence="7 8">
    <name type="scientific">Vanessa tameamea</name>
    <name type="common">Kamehameha butterfly</name>
    <dbReference type="NCBI Taxonomy" id="334116"/>
    <lineage>
        <taxon>Eukaryota</taxon>
        <taxon>Metazoa</taxon>
        <taxon>Ecdysozoa</taxon>
        <taxon>Arthropoda</taxon>
        <taxon>Hexapoda</taxon>
        <taxon>Insecta</taxon>
        <taxon>Pterygota</taxon>
        <taxon>Neoptera</taxon>
        <taxon>Endopterygota</taxon>
        <taxon>Lepidoptera</taxon>
        <taxon>Glossata</taxon>
        <taxon>Ditrysia</taxon>
        <taxon>Papilionoidea</taxon>
        <taxon>Nymphalidae</taxon>
        <taxon>Nymphalinae</taxon>
        <taxon>Vanessa</taxon>
    </lineage>
</organism>
<dbReference type="InterPro" id="IPR029058">
    <property type="entry name" value="AB_hydrolase_fold"/>
</dbReference>
<comment type="subcellular location">
    <subcellularLocation>
        <location evidence="1">Secreted</location>
    </subcellularLocation>
</comment>
<dbReference type="PRINTS" id="PR00821">
    <property type="entry name" value="TAGLIPASE"/>
</dbReference>
<dbReference type="Gene3D" id="3.40.50.1820">
    <property type="entry name" value="alpha/beta hydrolase"/>
    <property type="match status" value="1"/>
</dbReference>
<evidence type="ECO:0000256" key="3">
    <source>
        <dbReference type="ARBA" id="ARBA00022525"/>
    </source>
</evidence>
<evidence type="ECO:0000256" key="4">
    <source>
        <dbReference type="RuleBase" id="RU004262"/>
    </source>
</evidence>
<keyword evidence="7" id="KW-1185">Reference proteome</keyword>
<feature type="chain" id="PRO_5045115608" evidence="5">
    <location>
        <begin position="25"/>
        <end position="319"/>
    </location>
</feature>
<dbReference type="Proteomes" id="UP001652626">
    <property type="component" value="Chromosome 10"/>
</dbReference>
<sequence length="319" mass="34695">MALLGKSFVIYFFILLGYIAGASCADLRCYLGSFEDYQQYSLTDPSPLLFSSCFQSQRETVIYTFGFNGVPTGPSVERIINAYLNKTNILLLNWEEEAAIGILGPISYAVTAIPNAKRVGVQFANTLITLSNNGLDLSNVHLVGFSLGAQLFGYTGDEVKKQGKIIKRITCLDASGPLYDGIISLPGVDASAAEYVYSIHTNPGGLGTTEAVATVDIWVNCGNRVQPGCEASGIVLLTKQNLCSHDLSWKYFAEAIDRPAAFQARYASDCDEWMQGKGTNQTIHLGDHIDTEARGNYYLRTNSLSLYGLGEQGSQPEFV</sequence>
<dbReference type="RefSeq" id="XP_064072100.1">
    <property type="nucleotide sequence ID" value="XM_064216030.1"/>
</dbReference>
<dbReference type="PANTHER" id="PTHR11610">
    <property type="entry name" value="LIPASE"/>
    <property type="match status" value="1"/>
</dbReference>
<feature type="signal peptide" evidence="5">
    <location>
        <begin position="1"/>
        <end position="24"/>
    </location>
</feature>
<evidence type="ECO:0000256" key="1">
    <source>
        <dbReference type="ARBA" id="ARBA00004613"/>
    </source>
</evidence>
<evidence type="ECO:0000313" key="8">
    <source>
        <dbReference type="RefSeq" id="XP_064072100.1"/>
    </source>
</evidence>
<proteinExistence type="inferred from homology"/>
<name>A0ABM4ALC3_VANTA</name>
<feature type="domain" description="Lipase" evidence="6">
    <location>
        <begin position="50"/>
        <end position="304"/>
    </location>
</feature>
<keyword evidence="5" id="KW-0732">Signal</keyword>
<gene>
    <name evidence="8" type="primary">LOC135193466</name>
</gene>
<protein>
    <submittedName>
        <fullName evidence="8">Pancreatic lipase-related protein 2-like isoform X1</fullName>
    </submittedName>
</protein>
<dbReference type="Pfam" id="PF00151">
    <property type="entry name" value="Lipase"/>
    <property type="match status" value="1"/>
</dbReference>
<dbReference type="InterPro" id="IPR000734">
    <property type="entry name" value="TAG_lipase"/>
</dbReference>
<evidence type="ECO:0000313" key="7">
    <source>
        <dbReference type="Proteomes" id="UP001652626"/>
    </source>
</evidence>
<evidence type="ECO:0000256" key="5">
    <source>
        <dbReference type="SAM" id="SignalP"/>
    </source>
</evidence>
<keyword evidence="3" id="KW-0964">Secreted</keyword>
<dbReference type="GeneID" id="135193466"/>
<dbReference type="PANTHER" id="PTHR11610:SF37">
    <property type="entry name" value="GH01208P"/>
    <property type="match status" value="1"/>
</dbReference>
<reference evidence="8" key="1">
    <citation type="submission" date="2025-08" db="UniProtKB">
        <authorList>
            <consortium name="RefSeq"/>
        </authorList>
    </citation>
    <scope>IDENTIFICATION</scope>
    <source>
        <tissue evidence="8">Whole body</tissue>
    </source>
</reference>